<accession>A0A2S8FR65</accession>
<gene>
    <name evidence="9" type="ORF">C5Y83_14275</name>
</gene>
<dbReference type="Proteomes" id="UP000238322">
    <property type="component" value="Unassembled WGS sequence"/>
</dbReference>
<evidence type="ECO:0000256" key="2">
    <source>
        <dbReference type="ARBA" id="ARBA00008779"/>
    </source>
</evidence>
<dbReference type="PROSITE" id="PS00523">
    <property type="entry name" value="SULFATASE_1"/>
    <property type="match status" value="1"/>
</dbReference>
<feature type="domain" description="Sulfatase N-terminal" evidence="8">
    <location>
        <begin position="37"/>
        <end position="358"/>
    </location>
</feature>
<proteinExistence type="inferred from homology"/>
<evidence type="ECO:0000313" key="10">
    <source>
        <dbReference type="Proteomes" id="UP000238322"/>
    </source>
</evidence>
<dbReference type="InterPro" id="IPR050738">
    <property type="entry name" value="Sulfatase"/>
</dbReference>
<name>A0A2S8FR65_9BACT</name>
<dbReference type="SUPFAM" id="SSF53649">
    <property type="entry name" value="Alkaline phosphatase-like"/>
    <property type="match status" value="1"/>
</dbReference>
<dbReference type="GO" id="GO:0004065">
    <property type="term" value="F:arylsulfatase activity"/>
    <property type="evidence" value="ECO:0007669"/>
    <property type="project" value="TreeGrafter"/>
</dbReference>
<comment type="cofactor">
    <cofactor evidence="1">
        <name>Ca(2+)</name>
        <dbReference type="ChEBI" id="CHEBI:29108"/>
    </cofactor>
</comment>
<evidence type="ECO:0000256" key="3">
    <source>
        <dbReference type="ARBA" id="ARBA00022723"/>
    </source>
</evidence>
<dbReference type="AlphaFoldDB" id="A0A2S8FR65"/>
<dbReference type="Gene3D" id="3.40.720.10">
    <property type="entry name" value="Alkaline Phosphatase, subunit A"/>
    <property type="match status" value="1"/>
</dbReference>
<evidence type="ECO:0000256" key="1">
    <source>
        <dbReference type="ARBA" id="ARBA00001913"/>
    </source>
</evidence>
<evidence type="ECO:0000256" key="4">
    <source>
        <dbReference type="ARBA" id="ARBA00022729"/>
    </source>
</evidence>
<keyword evidence="7" id="KW-0325">Glycoprotein</keyword>
<dbReference type="Pfam" id="PF14707">
    <property type="entry name" value="Sulfatase_C"/>
    <property type="match status" value="1"/>
</dbReference>
<dbReference type="PROSITE" id="PS00149">
    <property type="entry name" value="SULFATASE_2"/>
    <property type="match status" value="1"/>
</dbReference>
<dbReference type="FunFam" id="3.40.720.10:FF:000023">
    <property type="entry name" value="Arylsulfatase A"/>
    <property type="match status" value="1"/>
</dbReference>
<dbReference type="GO" id="GO:0046872">
    <property type="term" value="F:metal ion binding"/>
    <property type="evidence" value="ECO:0007669"/>
    <property type="project" value="UniProtKB-KW"/>
</dbReference>
<sequence>MPKLRSCLPALTFLLVVIGSFGLRPAIAKETAKKSPPNFVVIFCDDLGYGDLGCFGNPTIRTKYLDQMAGEGMKFTQFYVGAPVCTPSRAALMTGRLPCRNGMCSNKRRVLFPNSKGGIPAEEITLAEALQDGGYATACIGKWHLGHHKQFLPTSNGFDYYFGIPYSNDMDRAPSALKGREAFWNPKSEYFNVPLMRDEEIIERPADQTTITRRYTEETVKFIDEHQDEPFFVYLAHSMPHVPLFRSPEFEGVSRRGYFGDVIEEIDWSVGQVLQKLRDTGLDENTLVVFCSDNGPWLPYGDHGGSAGPLRGGKGSTWDGGMREPTIFWWPETIPASSVAADIGSTMDLMATFHSLAGLKMPTDRTFDSHDLTPVFKQSGKSSRETFFFYRGYDLMAVRYGPWKMHLKTQSGYGQPKPEIHEPPVLYNLDHDPGESRDVAKDNPKIIEQIQAEIKRHQSEMVFADSQLEL</sequence>
<keyword evidence="4" id="KW-0732">Signal</keyword>
<dbReference type="Gene3D" id="3.30.1120.10">
    <property type="match status" value="1"/>
</dbReference>
<dbReference type="InterPro" id="IPR024607">
    <property type="entry name" value="Sulfatase_CS"/>
</dbReference>
<keyword evidence="3" id="KW-0479">Metal-binding</keyword>
<comment type="similarity">
    <text evidence="2">Belongs to the sulfatase family.</text>
</comment>
<dbReference type="InterPro" id="IPR017850">
    <property type="entry name" value="Alkaline_phosphatase_core_sf"/>
</dbReference>
<keyword evidence="5" id="KW-0378">Hydrolase</keyword>
<evidence type="ECO:0000259" key="8">
    <source>
        <dbReference type="Pfam" id="PF00884"/>
    </source>
</evidence>
<keyword evidence="6" id="KW-0106">Calcium</keyword>
<dbReference type="PANTHER" id="PTHR42693">
    <property type="entry name" value="ARYLSULFATASE FAMILY MEMBER"/>
    <property type="match status" value="1"/>
</dbReference>
<evidence type="ECO:0000256" key="7">
    <source>
        <dbReference type="ARBA" id="ARBA00023180"/>
    </source>
</evidence>
<evidence type="ECO:0000256" key="5">
    <source>
        <dbReference type="ARBA" id="ARBA00022801"/>
    </source>
</evidence>
<dbReference type="EMBL" id="PUHY01000010">
    <property type="protein sequence ID" value="PQO34668.1"/>
    <property type="molecule type" value="Genomic_DNA"/>
</dbReference>
<dbReference type="PANTHER" id="PTHR42693:SF33">
    <property type="entry name" value="ARYLSULFATASE"/>
    <property type="match status" value="1"/>
</dbReference>
<protein>
    <submittedName>
        <fullName evidence="9">Arylsulfatase</fullName>
    </submittedName>
</protein>
<dbReference type="RefSeq" id="WP_105330398.1">
    <property type="nucleotide sequence ID" value="NZ_PUHY01000010.1"/>
</dbReference>
<dbReference type="OrthoDB" id="9783154at2"/>
<reference evidence="9 10" key="1">
    <citation type="submission" date="2018-02" db="EMBL/GenBank/DDBJ databases">
        <title>Comparative genomes isolates from brazilian mangrove.</title>
        <authorList>
            <person name="Araujo J.E."/>
            <person name="Taketani R.G."/>
            <person name="Silva M.C.P."/>
            <person name="Loureco M.V."/>
            <person name="Andreote F.D."/>
        </authorList>
    </citation>
    <scope>NUCLEOTIDE SEQUENCE [LARGE SCALE GENOMIC DNA]</scope>
    <source>
        <strain evidence="9 10">Hex-1 MGV</strain>
    </source>
</reference>
<dbReference type="Pfam" id="PF00884">
    <property type="entry name" value="Sulfatase"/>
    <property type="match status" value="1"/>
</dbReference>
<evidence type="ECO:0000256" key="6">
    <source>
        <dbReference type="ARBA" id="ARBA00022837"/>
    </source>
</evidence>
<evidence type="ECO:0000313" key="9">
    <source>
        <dbReference type="EMBL" id="PQO34668.1"/>
    </source>
</evidence>
<organism evidence="9 10">
    <name type="scientific">Blastopirellula marina</name>
    <dbReference type="NCBI Taxonomy" id="124"/>
    <lineage>
        <taxon>Bacteria</taxon>
        <taxon>Pseudomonadati</taxon>
        <taxon>Planctomycetota</taxon>
        <taxon>Planctomycetia</taxon>
        <taxon>Pirellulales</taxon>
        <taxon>Pirellulaceae</taxon>
        <taxon>Blastopirellula</taxon>
    </lineage>
</organism>
<dbReference type="CDD" id="cd16026">
    <property type="entry name" value="GALNS_like"/>
    <property type="match status" value="1"/>
</dbReference>
<dbReference type="InterPro" id="IPR000917">
    <property type="entry name" value="Sulfatase_N"/>
</dbReference>
<comment type="caution">
    <text evidence="9">The sequence shown here is derived from an EMBL/GenBank/DDBJ whole genome shotgun (WGS) entry which is preliminary data.</text>
</comment>